<keyword evidence="2" id="KW-1185">Reference proteome</keyword>
<sequence length="368" mass="41014">MALFAPPLFSALMAWSEDHLVYTKKRILQSGGSHYRRVLSLIRLPPTYGRPLPQAEADTLLATLWSLSSKDFFSAAPVERLASHLQMLARYLTDNPVAFSNLGPVGLRLAVWLCCLGNRTAMSSFNLVLPRSLISLFKSQPNFVDNLRKLAPTFHSKFTCSVLLDRVLSLISASQQRAMTVGLPRGETAREEWLDLTVEALLIKQQLNDLYEELAGPLERLEQLGAGLSQAVTGTEAEEYNIRFVAMHYHAAVIMYERFVDPSSTGDIEKSQKSARAILNSTFVLSRSATSDWGKASAILPMPLFISAIEIKDHILSDWALRLFQEAGAVAVQFHRTANLLKKALELQSKLGKRIDLKDLLGREDFVV</sequence>
<dbReference type="EMBL" id="MCFC01000056">
    <property type="protein sequence ID" value="ORY25556.1"/>
    <property type="molecule type" value="Genomic_DNA"/>
</dbReference>
<protein>
    <recommendedName>
        <fullName evidence="3">Fungal-specific transcription factor domain-domain-containing protein</fullName>
    </recommendedName>
</protein>
<reference evidence="1 2" key="1">
    <citation type="submission" date="2016-07" db="EMBL/GenBank/DDBJ databases">
        <title>Pervasive Adenine N6-methylation of Active Genes in Fungi.</title>
        <authorList>
            <consortium name="DOE Joint Genome Institute"/>
            <person name="Mondo S.J."/>
            <person name="Dannebaum R.O."/>
            <person name="Kuo R.C."/>
            <person name="Labutti K."/>
            <person name="Haridas S."/>
            <person name="Kuo A."/>
            <person name="Salamov A."/>
            <person name="Ahrendt S.R."/>
            <person name="Lipzen A."/>
            <person name="Sullivan W."/>
            <person name="Andreopoulos W.B."/>
            <person name="Clum A."/>
            <person name="Lindquist E."/>
            <person name="Daum C."/>
            <person name="Ramamoorthy G.K."/>
            <person name="Gryganskyi A."/>
            <person name="Culley D."/>
            <person name="Magnuson J.K."/>
            <person name="James T.Y."/>
            <person name="O'Malley M.A."/>
            <person name="Stajich J.E."/>
            <person name="Spatafora J.W."/>
            <person name="Visel A."/>
            <person name="Grigoriev I.V."/>
        </authorList>
    </citation>
    <scope>NUCLEOTIDE SEQUENCE [LARGE SCALE GENOMIC DNA]</scope>
    <source>
        <strain evidence="1 2">68-887.2</strain>
    </source>
</reference>
<dbReference type="OrthoDB" id="648861at2759"/>
<evidence type="ECO:0000313" key="1">
    <source>
        <dbReference type="EMBL" id="ORY25556.1"/>
    </source>
</evidence>
<accession>A0A1Y2AST9</accession>
<proteinExistence type="predicted"/>
<dbReference type="Proteomes" id="UP000193986">
    <property type="component" value="Unassembled WGS sequence"/>
</dbReference>
<dbReference type="AlphaFoldDB" id="A0A1Y2AST9"/>
<dbReference type="InParanoid" id="A0A1Y2AST9"/>
<evidence type="ECO:0000313" key="2">
    <source>
        <dbReference type="Proteomes" id="UP000193986"/>
    </source>
</evidence>
<gene>
    <name evidence="1" type="ORF">BCR39DRAFT_543996</name>
</gene>
<evidence type="ECO:0008006" key="3">
    <source>
        <dbReference type="Google" id="ProtNLM"/>
    </source>
</evidence>
<organism evidence="1 2">
    <name type="scientific">Naematelia encephala</name>
    <dbReference type="NCBI Taxonomy" id="71784"/>
    <lineage>
        <taxon>Eukaryota</taxon>
        <taxon>Fungi</taxon>
        <taxon>Dikarya</taxon>
        <taxon>Basidiomycota</taxon>
        <taxon>Agaricomycotina</taxon>
        <taxon>Tremellomycetes</taxon>
        <taxon>Tremellales</taxon>
        <taxon>Naemateliaceae</taxon>
        <taxon>Naematelia</taxon>
    </lineage>
</organism>
<name>A0A1Y2AST9_9TREE</name>
<comment type="caution">
    <text evidence="1">The sequence shown here is derived from an EMBL/GenBank/DDBJ whole genome shotgun (WGS) entry which is preliminary data.</text>
</comment>